<dbReference type="EMBL" id="UOEL01000004">
    <property type="protein sequence ID" value="VAW09882.1"/>
    <property type="molecule type" value="Genomic_DNA"/>
</dbReference>
<sequence length="242" mass="27395">MKKIITIGLLFLIGSACKNEQSPKASSTSELSQSKSVGLSINTIADKGVTGKYSTQNSYEFDWSLTVEAKSDEGVINMYYLVKPNASYYGMTMDPTKGRITIMDFEINKIHTLMDRKVKIVRTRPIPEPDKDDKHYKVTRTDTKTILDHECQGYKIETDESTSIYYVTNNAPFSFSRGFGPNSKSNPKEKGIDSKIMEELEKGLIMEYTYKGKGSIDHSMKVTEIKKEPNTFNLNEYKRIGS</sequence>
<accession>A0A3B0T652</accession>
<protein>
    <recommendedName>
        <fullName evidence="2">Lipoprotein</fullName>
    </recommendedName>
</protein>
<dbReference type="PROSITE" id="PS51257">
    <property type="entry name" value="PROKAR_LIPOPROTEIN"/>
    <property type="match status" value="1"/>
</dbReference>
<dbReference type="AlphaFoldDB" id="A0A3B0T652"/>
<evidence type="ECO:0008006" key="2">
    <source>
        <dbReference type="Google" id="ProtNLM"/>
    </source>
</evidence>
<name>A0A3B0T652_9ZZZZ</name>
<proteinExistence type="predicted"/>
<evidence type="ECO:0000313" key="1">
    <source>
        <dbReference type="EMBL" id="VAW09882.1"/>
    </source>
</evidence>
<gene>
    <name evidence="1" type="ORF">MNBD_BACTEROID03-71</name>
</gene>
<organism evidence="1">
    <name type="scientific">hydrothermal vent metagenome</name>
    <dbReference type="NCBI Taxonomy" id="652676"/>
    <lineage>
        <taxon>unclassified sequences</taxon>
        <taxon>metagenomes</taxon>
        <taxon>ecological metagenomes</taxon>
    </lineage>
</organism>
<reference evidence="1" key="1">
    <citation type="submission" date="2018-06" db="EMBL/GenBank/DDBJ databases">
        <authorList>
            <person name="Zhirakovskaya E."/>
        </authorList>
    </citation>
    <scope>NUCLEOTIDE SEQUENCE</scope>
</reference>